<protein>
    <submittedName>
        <fullName evidence="3">Nucleotide exchange factor GrpE</fullName>
    </submittedName>
</protein>
<dbReference type="Gene3D" id="2.30.22.10">
    <property type="entry name" value="Head domain of nucleotide exchange factor GrpE"/>
    <property type="match status" value="1"/>
</dbReference>
<comment type="caution">
    <text evidence="3">The sequence shown here is derived from an EMBL/GenBank/DDBJ whole genome shotgun (WGS) entry which is preliminary data.</text>
</comment>
<evidence type="ECO:0000313" key="3">
    <source>
        <dbReference type="EMBL" id="MFH5242383.1"/>
    </source>
</evidence>
<reference evidence="3 4" key="1">
    <citation type="submission" date="2024-10" db="EMBL/GenBank/DDBJ databases">
        <authorList>
            <person name="Riesco R."/>
        </authorList>
    </citation>
    <scope>NUCLEOTIDE SEQUENCE [LARGE SCALE GENOMIC DNA]</scope>
    <source>
        <strain evidence="3 4">NCIMB 15448</strain>
    </source>
</reference>
<accession>A0ABW7KIV3</accession>
<evidence type="ECO:0000313" key="4">
    <source>
        <dbReference type="Proteomes" id="UP001609176"/>
    </source>
</evidence>
<dbReference type="Proteomes" id="UP001609176">
    <property type="component" value="Unassembled WGS sequence"/>
</dbReference>
<keyword evidence="1" id="KW-0143">Chaperone</keyword>
<feature type="region of interest" description="Disordered" evidence="2">
    <location>
        <begin position="35"/>
        <end position="83"/>
    </location>
</feature>
<sequence>MAQDARYQSGLHVSRSEVNVSWRRRASLMSADDQYTYADEPARPLDVAAGEPVGTDVSDEVAGDAPDGGAGTTDAVQTAAEPAVQSRELADMVRALERFHGRAEQYESIIRRMQARIEELQADQIRELLKPVILKLASLHTEARGSEARAAARSDDLGQKDFDFFVSEIEETLGLLDIESIGVSVLDDFDAGKHAARRRVETDDASLDRRVERVLRQGFTYVGAERVFMPAMVTVYRYQGADAVDSANRVSVAAANVSAPANHQNEGEN</sequence>
<evidence type="ECO:0000256" key="1">
    <source>
        <dbReference type="ARBA" id="ARBA00023186"/>
    </source>
</evidence>
<dbReference type="InterPro" id="IPR000740">
    <property type="entry name" value="GrpE"/>
</dbReference>
<name>A0ABW7KIV3_9NOCA</name>
<gene>
    <name evidence="3" type="primary">grpE</name>
    <name evidence="3" type="ORF">ACHIPV_10880</name>
</gene>
<organism evidence="3 4">
    <name type="scientific">Antrihabitans spumae</name>
    <dbReference type="NCBI Taxonomy" id="3373370"/>
    <lineage>
        <taxon>Bacteria</taxon>
        <taxon>Bacillati</taxon>
        <taxon>Actinomycetota</taxon>
        <taxon>Actinomycetes</taxon>
        <taxon>Mycobacteriales</taxon>
        <taxon>Nocardiaceae</taxon>
        <taxon>Antrihabitans</taxon>
    </lineage>
</organism>
<dbReference type="Pfam" id="PF01025">
    <property type="entry name" value="GrpE"/>
    <property type="match status" value="1"/>
</dbReference>
<dbReference type="RefSeq" id="WP_395124367.1">
    <property type="nucleotide sequence ID" value="NZ_JBIMSP010000013.1"/>
</dbReference>
<evidence type="ECO:0000256" key="2">
    <source>
        <dbReference type="SAM" id="MobiDB-lite"/>
    </source>
</evidence>
<dbReference type="InterPro" id="IPR009012">
    <property type="entry name" value="GrpE_head"/>
</dbReference>
<proteinExistence type="predicted"/>
<dbReference type="EMBL" id="JBIMSP010000013">
    <property type="protein sequence ID" value="MFH5242383.1"/>
    <property type="molecule type" value="Genomic_DNA"/>
</dbReference>